<accession>A0A0D7BCB7</accession>
<dbReference type="EMBL" id="KN880508">
    <property type="protein sequence ID" value="KIY68163.1"/>
    <property type="molecule type" value="Genomic_DNA"/>
</dbReference>
<dbReference type="Proteomes" id="UP000054007">
    <property type="component" value="Unassembled WGS sequence"/>
</dbReference>
<dbReference type="SUPFAM" id="SSF52047">
    <property type="entry name" value="RNI-like"/>
    <property type="match status" value="1"/>
</dbReference>
<keyword evidence="2" id="KW-1185">Reference proteome</keyword>
<reference evidence="1 2" key="1">
    <citation type="journal article" date="2015" name="Fungal Genet. Biol.">
        <title>Evolution of novel wood decay mechanisms in Agaricales revealed by the genome sequences of Fistulina hepatica and Cylindrobasidium torrendii.</title>
        <authorList>
            <person name="Floudas D."/>
            <person name="Held B.W."/>
            <person name="Riley R."/>
            <person name="Nagy L.G."/>
            <person name="Koehler G."/>
            <person name="Ransdell A.S."/>
            <person name="Younus H."/>
            <person name="Chow J."/>
            <person name="Chiniquy J."/>
            <person name="Lipzen A."/>
            <person name="Tritt A."/>
            <person name="Sun H."/>
            <person name="Haridas S."/>
            <person name="LaButti K."/>
            <person name="Ohm R.A."/>
            <person name="Kues U."/>
            <person name="Blanchette R.A."/>
            <person name="Grigoriev I.V."/>
            <person name="Minto R.E."/>
            <person name="Hibbett D.S."/>
        </authorList>
    </citation>
    <scope>NUCLEOTIDE SEQUENCE [LARGE SCALE GENOMIC DNA]</scope>
    <source>
        <strain evidence="1 2">FP15055 ss-10</strain>
    </source>
</reference>
<dbReference type="Gene3D" id="3.80.10.10">
    <property type="entry name" value="Ribonuclease Inhibitor"/>
    <property type="match status" value="1"/>
</dbReference>
<dbReference type="Gene3D" id="1.20.1280.50">
    <property type="match status" value="1"/>
</dbReference>
<organism evidence="1 2">
    <name type="scientific">Cylindrobasidium torrendii FP15055 ss-10</name>
    <dbReference type="NCBI Taxonomy" id="1314674"/>
    <lineage>
        <taxon>Eukaryota</taxon>
        <taxon>Fungi</taxon>
        <taxon>Dikarya</taxon>
        <taxon>Basidiomycota</taxon>
        <taxon>Agaricomycotina</taxon>
        <taxon>Agaricomycetes</taxon>
        <taxon>Agaricomycetidae</taxon>
        <taxon>Agaricales</taxon>
        <taxon>Marasmiineae</taxon>
        <taxon>Physalacriaceae</taxon>
        <taxon>Cylindrobasidium</taxon>
    </lineage>
</organism>
<dbReference type="InterPro" id="IPR032675">
    <property type="entry name" value="LRR_dom_sf"/>
</dbReference>
<proteinExistence type="predicted"/>
<sequence>MVDSVPIEILAEIFSVAQDRDPVFADHATVTGNERIATVVSQVCQHWRNAAVGFPALWTYISYESREWDSLPRMTEHLLRAKDQPLTFSLRLTDPGKDTQYSDVGELLKNHLPQIEHIILQERNDQLLLLILLSGGVYTRRLRSLSLDYKNDYHVWRMMKPTFSQPGIGVFPYLHHLDLCRVAFDSFDALFPKLTTLSLSCIQFPRPGTLAPISRGITSLTLGPYFNGLEQHFAAPIIFPALEKLVVKDFGYFPRAILPPNLRQLEMLDFRLSIFNDFLMGLPRSWIPSPIKSSVDIHIKDSRHDDTWRAEIASSHGIISDLFEALPNVQNLRLDSFKLEIVQMWANTLSRGEGDDTSTWPWPNLRSITLADEAARAEMFFMLPEWRRGPFILGRPKDNRIILRVPDTANQVSSG</sequence>
<protein>
    <submittedName>
        <fullName evidence="1">Uncharacterized protein</fullName>
    </submittedName>
</protein>
<dbReference type="AlphaFoldDB" id="A0A0D7BCB7"/>
<evidence type="ECO:0000313" key="2">
    <source>
        <dbReference type="Proteomes" id="UP000054007"/>
    </source>
</evidence>
<name>A0A0D7BCB7_9AGAR</name>
<gene>
    <name evidence="1" type="ORF">CYLTODRAFT_421836</name>
</gene>
<evidence type="ECO:0000313" key="1">
    <source>
        <dbReference type="EMBL" id="KIY68163.1"/>
    </source>
</evidence>
<dbReference type="OrthoDB" id="2934873at2759"/>